<dbReference type="SUPFAM" id="SSF57667">
    <property type="entry name" value="beta-beta-alpha zinc fingers"/>
    <property type="match status" value="3"/>
</dbReference>
<dbReference type="Gene3D" id="3.30.160.60">
    <property type="entry name" value="Classic Zinc Finger"/>
    <property type="match status" value="4"/>
</dbReference>
<evidence type="ECO:0000313" key="9">
    <source>
        <dbReference type="Proteomes" id="UP000821853"/>
    </source>
</evidence>
<evidence type="ECO:0000256" key="6">
    <source>
        <dbReference type="SAM" id="MobiDB-lite"/>
    </source>
</evidence>
<dbReference type="InterPro" id="IPR036236">
    <property type="entry name" value="Znf_C2H2_sf"/>
</dbReference>
<keyword evidence="4" id="KW-0862">Zinc</keyword>
<dbReference type="PROSITE" id="PS00028">
    <property type="entry name" value="ZINC_FINGER_C2H2_1"/>
    <property type="match status" value="5"/>
</dbReference>
<keyword evidence="1" id="KW-0479">Metal-binding</keyword>
<keyword evidence="9" id="KW-1185">Reference proteome</keyword>
<evidence type="ECO:0000313" key="8">
    <source>
        <dbReference type="EMBL" id="KAH9379269.1"/>
    </source>
</evidence>
<name>A0A9J6GUY3_HAELO</name>
<feature type="domain" description="C2H2-type" evidence="7">
    <location>
        <begin position="15"/>
        <end position="42"/>
    </location>
</feature>
<dbReference type="InterPro" id="IPR013087">
    <property type="entry name" value="Znf_C2H2_type"/>
</dbReference>
<proteinExistence type="predicted"/>
<gene>
    <name evidence="8" type="ORF">HPB48_020921</name>
</gene>
<dbReference type="Proteomes" id="UP000821853">
    <property type="component" value="Unassembled WGS sequence"/>
</dbReference>
<dbReference type="VEuPathDB" id="VectorBase:HLOH_054236"/>
<evidence type="ECO:0000256" key="3">
    <source>
        <dbReference type="ARBA" id="ARBA00022771"/>
    </source>
</evidence>
<reference evidence="8 9" key="1">
    <citation type="journal article" date="2020" name="Cell">
        <title>Large-Scale Comparative Analyses of Tick Genomes Elucidate Their Genetic Diversity and Vector Capacities.</title>
        <authorList>
            <consortium name="Tick Genome and Microbiome Consortium (TIGMIC)"/>
            <person name="Jia N."/>
            <person name="Wang J."/>
            <person name="Shi W."/>
            <person name="Du L."/>
            <person name="Sun Y."/>
            <person name="Zhan W."/>
            <person name="Jiang J.F."/>
            <person name="Wang Q."/>
            <person name="Zhang B."/>
            <person name="Ji P."/>
            <person name="Bell-Sakyi L."/>
            <person name="Cui X.M."/>
            <person name="Yuan T.T."/>
            <person name="Jiang B.G."/>
            <person name="Yang W.F."/>
            <person name="Lam T.T."/>
            <person name="Chang Q.C."/>
            <person name="Ding S.J."/>
            <person name="Wang X.J."/>
            <person name="Zhu J.G."/>
            <person name="Ruan X.D."/>
            <person name="Zhao L."/>
            <person name="Wei J.T."/>
            <person name="Ye R.Z."/>
            <person name="Que T.C."/>
            <person name="Du C.H."/>
            <person name="Zhou Y.H."/>
            <person name="Cheng J.X."/>
            <person name="Dai P.F."/>
            <person name="Guo W.B."/>
            <person name="Han X.H."/>
            <person name="Huang E.J."/>
            <person name="Li L.F."/>
            <person name="Wei W."/>
            <person name="Gao Y.C."/>
            <person name="Liu J.Z."/>
            <person name="Shao H.Z."/>
            <person name="Wang X."/>
            <person name="Wang C.C."/>
            <person name="Yang T.C."/>
            <person name="Huo Q.B."/>
            <person name="Li W."/>
            <person name="Chen H.Y."/>
            <person name="Chen S.E."/>
            <person name="Zhou L.G."/>
            <person name="Ni X.B."/>
            <person name="Tian J.H."/>
            <person name="Sheng Y."/>
            <person name="Liu T."/>
            <person name="Pan Y.S."/>
            <person name="Xia L.Y."/>
            <person name="Li J."/>
            <person name="Zhao F."/>
            <person name="Cao W.C."/>
        </authorList>
    </citation>
    <scope>NUCLEOTIDE SEQUENCE [LARGE SCALE GENOMIC DNA]</scope>
    <source>
        <strain evidence="8">HaeL-2018</strain>
    </source>
</reference>
<comment type="caution">
    <text evidence="8">The sequence shown here is derived from an EMBL/GenBank/DDBJ whole genome shotgun (WGS) entry which is preliminary data.</text>
</comment>
<dbReference type="AlphaFoldDB" id="A0A9J6GUY3"/>
<evidence type="ECO:0000259" key="7">
    <source>
        <dbReference type="PROSITE" id="PS50157"/>
    </source>
</evidence>
<keyword evidence="3 5" id="KW-0863">Zinc-finger</keyword>
<evidence type="ECO:0000256" key="4">
    <source>
        <dbReference type="ARBA" id="ARBA00022833"/>
    </source>
</evidence>
<dbReference type="FunFam" id="3.30.160.60:FF:000100">
    <property type="entry name" value="Zinc finger 45-like"/>
    <property type="match status" value="1"/>
</dbReference>
<evidence type="ECO:0000256" key="2">
    <source>
        <dbReference type="ARBA" id="ARBA00022737"/>
    </source>
</evidence>
<feature type="region of interest" description="Disordered" evidence="6">
    <location>
        <begin position="201"/>
        <end position="237"/>
    </location>
</feature>
<organism evidence="8 9">
    <name type="scientific">Haemaphysalis longicornis</name>
    <name type="common">Bush tick</name>
    <dbReference type="NCBI Taxonomy" id="44386"/>
    <lineage>
        <taxon>Eukaryota</taxon>
        <taxon>Metazoa</taxon>
        <taxon>Ecdysozoa</taxon>
        <taxon>Arthropoda</taxon>
        <taxon>Chelicerata</taxon>
        <taxon>Arachnida</taxon>
        <taxon>Acari</taxon>
        <taxon>Parasitiformes</taxon>
        <taxon>Ixodida</taxon>
        <taxon>Ixodoidea</taxon>
        <taxon>Ixodidae</taxon>
        <taxon>Haemaphysalinae</taxon>
        <taxon>Haemaphysalis</taxon>
    </lineage>
</organism>
<dbReference type="GO" id="GO:0005634">
    <property type="term" value="C:nucleus"/>
    <property type="evidence" value="ECO:0007669"/>
    <property type="project" value="UniProtKB-ARBA"/>
</dbReference>
<dbReference type="PROSITE" id="PS50157">
    <property type="entry name" value="ZINC_FINGER_C2H2_2"/>
    <property type="match status" value="5"/>
</dbReference>
<dbReference type="PANTHER" id="PTHR24379">
    <property type="entry name" value="KRAB AND ZINC FINGER DOMAIN-CONTAINING"/>
    <property type="match status" value="1"/>
</dbReference>
<dbReference type="FunFam" id="3.30.160.60:FF:000446">
    <property type="entry name" value="Zinc finger protein"/>
    <property type="match status" value="1"/>
</dbReference>
<dbReference type="Pfam" id="PF00096">
    <property type="entry name" value="zf-C2H2"/>
    <property type="match status" value="3"/>
</dbReference>
<evidence type="ECO:0000256" key="1">
    <source>
        <dbReference type="ARBA" id="ARBA00022723"/>
    </source>
</evidence>
<feature type="domain" description="C2H2-type" evidence="7">
    <location>
        <begin position="105"/>
        <end position="132"/>
    </location>
</feature>
<evidence type="ECO:0000256" key="5">
    <source>
        <dbReference type="PROSITE-ProRule" id="PRU00042"/>
    </source>
</evidence>
<dbReference type="OrthoDB" id="6365676at2759"/>
<dbReference type="EMBL" id="JABSTR010000009">
    <property type="protein sequence ID" value="KAH9379269.1"/>
    <property type="molecule type" value="Genomic_DNA"/>
</dbReference>
<dbReference type="OMA" id="CRENFRV"/>
<dbReference type="GO" id="GO:0008270">
    <property type="term" value="F:zinc ion binding"/>
    <property type="evidence" value="ECO:0007669"/>
    <property type="project" value="UniProtKB-KW"/>
</dbReference>
<feature type="domain" description="C2H2-type" evidence="7">
    <location>
        <begin position="133"/>
        <end position="160"/>
    </location>
</feature>
<accession>A0A9J6GUY3</accession>
<feature type="domain" description="C2H2-type" evidence="7">
    <location>
        <begin position="74"/>
        <end position="101"/>
    </location>
</feature>
<dbReference type="SMART" id="SM00355">
    <property type="entry name" value="ZnF_C2H2"/>
    <property type="match status" value="6"/>
</dbReference>
<dbReference type="PANTHER" id="PTHR24379:SF121">
    <property type="entry name" value="C2H2-TYPE DOMAIN-CONTAINING PROTEIN"/>
    <property type="match status" value="1"/>
</dbReference>
<sequence>MVAPTSCAAGASSPLECVECHRTFSSRLALAEHQAWHEDRMLYSCSTCGRQFRQNTGLWRHLRTHNPDARRRRYSCPRCGRDFARRDYLREHLASHEEAQHRRRFVCDICKRAFLQSSDLNRHRGTHAGERRFECGVCKRPFLNAASRKRHEKEHDPAQRVACLECGATFKRACQMREHVVRQHGDSALSKLRAQTRRRIGRNGRLAEVAQTTKSPLAPRKDVLSKTNDCIDGPSGRPESNVDCLLRDRLASGVQVALADDLQAGDSRGPERSAEVVSVPVTSSTTRTEVCSDPHQVSDDAGNTAGLVKQAVTELEARREASLLLQDAGGDVCAETQVLDQGDILQRSLGSLPIDCAEAENSGDCTALQSELDFVNRPDFGSQAYYDWLAGFTSMCNLTTLPLDNGTFTKVTQVLKTVSDALAMPSGVLACRENFQVLLGISEDLHRTVTSHLNVVLENLQPL</sequence>
<protein>
    <recommendedName>
        <fullName evidence="7">C2H2-type domain-containing protein</fullName>
    </recommendedName>
</protein>
<feature type="domain" description="C2H2-type" evidence="7">
    <location>
        <begin position="43"/>
        <end position="70"/>
    </location>
</feature>
<keyword evidence="2" id="KW-0677">Repeat</keyword>